<evidence type="ECO:0000256" key="4">
    <source>
        <dbReference type="SAM" id="MobiDB-lite"/>
    </source>
</evidence>
<dbReference type="GO" id="GO:0016559">
    <property type="term" value="P:peroxisome fission"/>
    <property type="evidence" value="ECO:0007669"/>
    <property type="project" value="TreeGrafter"/>
</dbReference>
<sequence length="753" mass="84058">MDPTLPDPIAPLEGQAELKAQSGVGLSDAQLSQSRRQTLDLVNRLHSTGVQVDIDLPQIVVVGQQSSGKSSLIESVSGITLPRAADSKGQPLGQARNELFGPIIYNKAEVEDRVRRAQRAILSPSKPRRQFLDGDIDELSEKSELSFSRNVVSLSISGPEVADLSFCDLPGLIASVGTGNGASTDIGLVEGLIKSYITKPSCIILLTVACETDFENQGAYRLAKLHDPDGKRTIGVLTKPDRIPTGEEKGWIDFIRNEREPLENNWYCVKQPSSSDLKQNITWHDARQREEEYFAGTSPWSELDSIFHKYLRTRNLVDRLSSVLSDLIAKRLPEIQEELERSITETRQNLKDLAPAPSTDPFNDIAKLIHDFTVDLRQQVIGVPDEDGLLQAIRPAQQQLRTAIRRTAPEFVPLSRESAPSFTLPRVKFLDNEEELVAGEDADDESEDDSEDEGVPQAGYLLGPFGPPTPQQSSAIYVDEVYDRAHEARTRELPGFYPFVVQQSFITEIVDKWHAPALAYLQTVQRVMSKKTKEIVNKHFEGFGQGVLEQRVKTIIHSHLNKCFERAEDRIEWLLDLEDIPFTLNHHYLSDYKEKFLAYYKAAREEATRNNIATQIKAFEQRSIEPSSAFVASPTKARYGSSQAAEPTGVAKVLTGLAEMGITGMKPEDVYKILPLDTMAPAINIMADVRAYFQVAYKRVADNIPLAVDHELVRGIERDVLKILNTGLDKRQDLKNKLDRLQTANEELLGIGV</sequence>
<keyword evidence="8" id="KW-1185">Reference proteome</keyword>
<dbReference type="PANTHER" id="PTHR11566:SF21">
    <property type="entry name" value="DYNAMIN RELATED PROTEIN 1, ISOFORM A"/>
    <property type="match status" value="1"/>
</dbReference>
<evidence type="ECO:0000259" key="6">
    <source>
        <dbReference type="PROSITE" id="PS51718"/>
    </source>
</evidence>
<comment type="caution">
    <text evidence="7">The sequence shown here is derived from an EMBL/GenBank/DDBJ whole genome shotgun (WGS) entry which is preliminary data.</text>
</comment>
<dbReference type="PRINTS" id="PR00195">
    <property type="entry name" value="DYNAMIN"/>
</dbReference>
<feature type="non-terminal residue" evidence="7">
    <location>
        <position position="753"/>
    </location>
</feature>
<dbReference type="InterPro" id="IPR001401">
    <property type="entry name" value="Dynamin_GTPase"/>
</dbReference>
<reference evidence="7" key="1">
    <citation type="submission" date="2022-06" db="EMBL/GenBank/DDBJ databases">
        <title>Genome Sequence of Candolleomyces eurysporus.</title>
        <authorList>
            <person name="Buettner E."/>
        </authorList>
    </citation>
    <scope>NUCLEOTIDE SEQUENCE</scope>
    <source>
        <strain evidence="7">VTCC 930004</strain>
    </source>
</reference>
<evidence type="ECO:0000313" key="8">
    <source>
        <dbReference type="Proteomes" id="UP001140091"/>
    </source>
</evidence>
<dbReference type="Gene3D" id="3.40.50.300">
    <property type="entry name" value="P-loop containing nucleotide triphosphate hydrolases"/>
    <property type="match status" value="1"/>
</dbReference>
<dbReference type="CDD" id="cd08771">
    <property type="entry name" value="DLP_1"/>
    <property type="match status" value="1"/>
</dbReference>
<evidence type="ECO:0000256" key="3">
    <source>
        <dbReference type="SAM" id="Coils"/>
    </source>
</evidence>
<dbReference type="InterPro" id="IPR003130">
    <property type="entry name" value="GED"/>
</dbReference>
<feature type="compositionally biased region" description="Acidic residues" evidence="4">
    <location>
        <begin position="438"/>
        <end position="454"/>
    </location>
</feature>
<dbReference type="GO" id="GO:0003924">
    <property type="term" value="F:GTPase activity"/>
    <property type="evidence" value="ECO:0007669"/>
    <property type="project" value="InterPro"/>
</dbReference>
<evidence type="ECO:0000256" key="1">
    <source>
        <dbReference type="ARBA" id="ARBA00022741"/>
    </source>
</evidence>
<feature type="region of interest" description="Disordered" evidence="4">
    <location>
        <begin position="438"/>
        <end position="464"/>
    </location>
</feature>
<dbReference type="InterPro" id="IPR000375">
    <property type="entry name" value="Dynamin_stalk"/>
</dbReference>
<dbReference type="GO" id="GO:0006897">
    <property type="term" value="P:endocytosis"/>
    <property type="evidence" value="ECO:0007669"/>
    <property type="project" value="TreeGrafter"/>
</dbReference>
<dbReference type="GO" id="GO:0008017">
    <property type="term" value="F:microtubule binding"/>
    <property type="evidence" value="ECO:0007669"/>
    <property type="project" value="TreeGrafter"/>
</dbReference>
<feature type="domain" description="GED" evidence="5">
    <location>
        <begin position="682"/>
        <end position="753"/>
    </location>
</feature>
<dbReference type="GO" id="GO:0000266">
    <property type="term" value="P:mitochondrial fission"/>
    <property type="evidence" value="ECO:0007669"/>
    <property type="project" value="TreeGrafter"/>
</dbReference>
<dbReference type="GO" id="GO:0005739">
    <property type="term" value="C:mitochondrion"/>
    <property type="evidence" value="ECO:0007669"/>
    <property type="project" value="TreeGrafter"/>
</dbReference>
<dbReference type="PANTHER" id="PTHR11566">
    <property type="entry name" value="DYNAMIN"/>
    <property type="match status" value="1"/>
</dbReference>
<dbReference type="Pfam" id="PF00350">
    <property type="entry name" value="Dynamin_N"/>
    <property type="match status" value="1"/>
</dbReference>
<dbReference type="GO" id="GO:0016020">
    <property type="term" value="C:membrane"/>
    <property type="evidence" value="ECO:0007669"/>
    <property type="project" value="TreeGrafter"/>
</dbReference>
<feature type="coiled-coil region" evidence="3">
    <location>
        <begin position="724"/>
        <end position="751"/>
    </location>
</feature>
<dbReference type="SUPFAM" id="SSF52540">
    <property type="entry name" value="P-loop containing nucleoside triphosphate hydrolases"/>
    <property type="match status" value="1"/>
</dbReference>
<keyword evidence="2" id="KW-0342">GTP-binding</keyword>
<dbReference type="InterPro" id="IPR020850">
    <property type="entry name" value="GED_dom"/>
</dbReference>
<dbReference type="PROSITE" id="PS51388">
    <property type="entry name" value="GED"/>
    <property type="match status" value="1"/>
</dbReference>
<dbReference type="SMART" id="SM00053">
    <property type="entry name" value="DYNc"/>
    <property type="match status" value="1"/>
</dbReference>
<dbReference type="Proteomes" id="UP001140091">
    <property type="component" value="Unassembled WGS sequence"/>
</dbReference>
<dbReference type="Pfam" id="PF01031">
    <property type="entry name" value="Dynamin_M"/>
    <property type="match status" value="2"/>
</dbReference>
<feature type="domain" description="Dynamin-type G" evidence="6">
    <location>
        <begin position="53"/>
        <end position="333"/>
    </location>
</feature>
<proteinExistence type="predicted"/>
<evidence type="ECO:0000259" key="5">
    <source>
        <dbReference type="PROSITE" id="PS51388"/>
    </source>
</evidence>
<dbReference type="InterPro" id="IPR030381">
    <property type="entry name" value="G_DYNAMIN_dom"/>
</dbReference>
<dbReference type="GO" id="GO:0005525">
    <property type="term" value="F:GTP binding"/>
    <property type="evidence" value="ECO:0007669"/>
    <property type="project" value="InterPro"/>
</dbReference>
<dbReference type="InterPro" id="IPR022812">
    <property type="entry name" value="Dynamin"/>
</dbReference>
<dbReference type="OrthoDB" id="5061070at2759"/>
<protein>
    <recommendedName>
        <fullName evidence="9">P-loop containing nucleoside triphosphate hydrolase protein</fullName>
    </recommendedName>
</protein>
<name>A0A9W8MBQ4_9AGAR</name>
<accession>A0A9W8MBQ4</accession>
<dbReference type="InterPro" id="IPR027417">
    <property type="entry name" value="P-loop_NTPase"/>
</dbReference>
<organism evidence="7 8">
    <name type="scientific">Candolleomyces eurysporus</name>
    <dbReference type="NCBI Taxonomy" id="2828524"/>
    <lineage>
        <taxon>Eukaryota</taxon>
        <taxon>Fungi</taxon>
        <taxon>Dikarya</taxon>
        <taxon>Basidiomycota</taxon>
        <taxon>Agaricomycotina</taxon>
        <taxon>Agaricomycetes</taxon>
        <taxon>Agaricomycetidae</taxon>
        <taxon>Agaricales</taxon>
        <taxon>Agaricineae</taxon>
        <taxon>Psathyrellaceae</taxon>
        <taxon>Candolleomyces</taxon>
    </lineage>
</organism>
<gene>
    <name evidence="7" type="ORF">H1R20_g14301</name>
</gene>
<evidence type="ECO:0000313" key="7">
    <source>
        <dbReference type="EMBL" id="KAJ2922809.1"/>
    </source>
</evidence>
<dbReference type="Gene3D" id="1.20.120.1240">
    <property type="entry name" value="Dynamin, middle domain"/>
    <property type="match status" value="1"/>
</dbReference>
<dbReference type="EMBL" id="JANBPK010001475">
    <property type="protein sequence ID" value="KAJ2922809.1"/>
    <property type="molecule type" value="Genomic_DNA"/>
</dbReference>
<keyword evidence="3" id="KW-0175">Coiled coil</keyword>
<dbReference type="GO" id="GO:0048312">
    <property type="term" value="P:intracellular distribution of mitochondria"/>
    <property type="evidence" value="ECO:0007669"/>
    <property type="project" value="TreeGrafter"/>
</dbReference>
<evidence type="ECO:0000256" key="2">
    <source>
        <dbReference type="ARBA" id="ARBA00023134"/>
    </source>
</evidence>
<dbReference type="AlphaFoldDB" id="A0A9W8MBQ4"/>
<dbReference type="InterPro" id="IPR045063">
    <property type="entry name" value="Dynamin_N"/>
</dbReference>
<keyword evidence="1" id="KW-0547">Nucleotide-binding</keyword>
<dbReference type="Pfam" id="PF02212">
    <property type="entry name" value="GED"/>
    <property type="match status" value="1"/>
</dbReference>
<dbReference type="PROSITE" id="PS51718">
    <property type="entry name" value="G_DYNAMIN_2"/>
    <property type="match status" value="1"/>
</dbReference>
<dbReference type="GO" id="GO:0005874">
    <property type="term" value="C:microtubule"/>
    <property type="evidence" value="ECO:0007669"/>
    <property type="project" value="TreeGrafter"/>
</dbReference>
<evidence type="ECO:0008006" key="9">
    <source>
        <dbReference type="Google" id="ProtNLM"/>
    </source>
</evidence>